<evidence type="ECO:0000313" key="2">
    <source>
        <dbReference type="Proteomes" id="UP000299102"/>
    </source>
</evidence>
<dbReference type="PANTHER" id="PTHR47027:SF20">
    <property type="entry name" value="REVERSE TRANSCRIPTASE-LIKE PROTEIN WITH RNA-DIRECTED DNA POLYMERASE DOMAIN"/>
    <property type="match status" value="1"/>
</dbReference>
<keyword evidence="2" id="KW-1185">Reference proteome</keyword>
<accession>A0A4C1W6I4</accession>
<comment type="caution">
    <text evidence="1">The sequence shown here is derived from an EMBL/GenBank/DDBJ whole genome shotgun (WGS) entry which is preliminary data.</text>
</comment>
<dbReference type="Proteomes" id="UP000299102">
    <property type="component" value="Unassembled WGS sequence"/>
</dbReference>
<dbReference type="PANTHER" id="PTHR47027">
    <property type="entry name" value="REVERSE TRANSCRIPTASE DOMAIN-CONTAINING PROTEIN"/>
    <property type="match status" value="1"/>
</dbReference>
<proteinExistence type="predicted"/>
<dbReference type="EMBL" id="BGZK01000485">
    <property type="protein sequence ID" value="GBP46520.1"/>
    <property type="molecule type" value="Genomic_DNA"/>
</dbReference>
<organism evidence="1 2">
    <name type="scientific">Eumeta variegata</name>
    <name type="common">Bagworm moth</name>
    <name type="synonym">Eumeta japonica</name>
    <dbReference type="NCBI Taxonomy" id="151549"/>
    <lineage>
        <taxon>Eukaryota</taxon>
        <taxon>Metazoa</taxon>
        <taxon>Ecdysozoa</taxon>
        <taxon>Arthropoda</taxon>
        <taxon>Hexapoda</taxon>
        <taxon>Insecta</taxon>
        <taxon>Pterygota</taxon>
        <taxon>Neoptera</taxon>
        <taxon>Endopterygota</taxon>
        <taxon>Lepidoptera</taxon>
        <taxon>Glossata</taxon>
        <taxon>Ditrysia</taxon>
        <taxon>Tineoidea</taxon>
        <taxon>Psychidae</taxon>
        <taxon>Oiketicinae</taxon>
        <taxon>Eumeta</taxon>
    </lineage>
</organism>
<sequence>MSPMLDEQQAVEQAGFRRGFSTIDNIHIVKRILEKYNEYNKNVYITFIGCAKAFDISSHSYIWDTLEHQGIPVDITVNEATLEFVNEYTYLSQLISPKDLITKEINTRITNGWKKYRSLKEIMKSQDLGMALKTKTFNTCILPCLTYGCETWSLTKSLRDKLAKCQRAIERSRVGTKCQDRARNTDIRMKNKLIDILLRIDQQKWT</sequence>
<dbReference type="STRING" id="151549.A0A4C1W6I4"/>
<dbReference type="OrthoDB" id="407509at2759"/>
<evidence type="ECO:0000313" key="1">
    <source>
        <dbReference type="EMBL" id="GBP46520.1"/>
    </source>
</evidence>
<dbReference type="AlphaFoldDB" id="A0A4C1W6I4"/>
<gene>
    <name evidence="1" type="ORF">EVAR_45940_1</name>
</gene>
<name>A0A4C1W6I4_EUMVA</name>
<protein>
    <submittedName>
        <fullName evidence="1">Uncharacterized transposon-derived protein F52C9.6</fullName>
    </submittedName>
</protein>
<reference evidence="1 2" key="1">
    <citation type="journal article" date="2019" name="Commun. Biol.">
        <title>The bagworm genome reveals a unique fibroin gene that provides high tensile strength.</title>
        <authorList>
            <person name="Kono N."/>
            <person name="Nakamura H."/>
            <person name="Ohtoshi R."/>
            <person name="Tomita M."/>
            <person name="Numata K."/>
            <person name="Arakawa K."/>
        </authorList>
    </citation>
    <scope>NUCLEOTIDE SEQUENCE [LARGE SCALE GENOMIC DNA]</scope>
</reference>